<name>A0A8R2H3C5_ACYPI</name>
<dbReference type="GO" id="GO:0006357">
    <property type="term" value="P:regulation of transcription by RNA polymerase II"/>
    <property type="evidence" value="ECO:0007669"/>
    <property type="project" value="TreeGrafter"/>
</dbReference>
<dbReference type="Pfam" id="PF13832">
    <property type="entry name" value="zf-HC5HC2H_2"/>
    <property type="match status" value="1"/>
</dbReference>
<dbReference type="AlphaFoldDB" id="A0A8R2H3C5"/>
<reference evidence="8" key="2">
    <citation type="submission" date="2022-06" db="UniProtKB">
        <authorList>
            <consortium name="EnsemblMetazoa"/>
        </authorList>
    </citation>
    <scope>IDENTIFICATION</scope>
</reference>
<feature type="domain" description="PHD-type" evidence="6">
    <location>
        <begin position="762"/>
        <end position="815"/>
    </location>
</feature>
<proteinExistence type="predicted"/>
<feature type="compositionally biased region" description="Acidic residues" evidence="5">
    <location>
        <begin position="56"/>
        <end position="72"/>
    </location>
</feature>
<keyword evidence="9" id="KW-1185">Reference proteome</keyword>
<feature type="compositionally biased region" description="Basic residues" evidence="5">
    <location>
        <begin position="650"/>
        <end position="660"/>
    </location>
</feature>
<dbReference type="InterPro" id="IPR013083">
    <property type="entry name" value="Znf_RING/FYVE/PHD"/>
</dbReference>
<dbReference type="PANTHER" id="PTHR13793">
    <property type="entry name" value="PHD FINGER PROTEINS"/>
    <property type="match status" value="1"/>
</dbReference>
<dbReference type="GO" id="GO:0008270">
    <property type="term" value="F:zinc ion binding"/>
    <property type="evidence" value="ECO:0007669"/>
    <property type="project" value="UniProtKB-KW"/>
</dbReference>
<dbReference type="InterPro" id="IPR050701">
    <property type="entry name" value="Histone_Mod_Regulator"/>
</dbReference>
<evidence type="ECO:0000313" key="8">
    <source>
        <dbReference type="EnsemblMetazoa" id="XP_016657729.1"/>
    </source>
</evidence>
<organism evidence="8 9">
    <name type="scientific">Acyrthosiphon pisum</name>
    <name type="common">Pea aphid</name>
    <dbReference type="NCBI Taxonomy" id="7029"/>
    <lineage>
        <taxon>Eukaryota</taxon>
        <taxon>Metazoa</taxon>
        <taxon>Ecdysozoa</taxon>
        <taxon>Arthropoda</taxon>
        <taxon>Hexapoda</taxon>
        <taxon>Insecta</taxon>
        <taxon>Pterygota</taxon>
        <taxon>Neoptera</taxon>
        <taxon>Paraneoptera</taxon>
        <taxon>Hemiptera</taxon>
        <taxon>Sternorrhyncha</taxon>
        <taxon>Aphidomorpha</taxon>
        <taxon>Aphidoidea</taxon>
        <taxon>Aphididae</taxon>
        <taxon>Macrosiphini</taxon>
        <taxon>Acyrthosiphon</taxon>
    </lineage>
</organism>
<dbReference type="SUPFAM" id="SSF57903">
    <property type="entry name" value="FYVE/PHD zinc finger"/>
    <property type="match status" value="3"/>
</dbReference>
<keyword evidence="1" id="KW-0479">Metal-binding</keyword>
<dbReference type="InterPro" id="IPR019787">
    <property type="entry name" value="Znf_PHD-finger"/>
</dbReference>
<dbReference type="CDD" id="cd15562">
    <property type="entry name" value="PHD2_PHF14"/>
    <property type="match status" value="1"/>
</dbReference>
<evidence type="ECO:0000313" key="9">
    <source>
        <dbReference type="Proteomes" id="UP000007819"/>
    </source>
</evidence>
<feature type="domain" description="PHD-type" evidence="6">
    <location>
        <begin position="107"/>
        <end position="167"/>
    </location>
</feature>
<dbReference type="CDD" id="cd15563">
    <property type="entry name" value="PHD3_PHF14"/>
    <property type="match status" value="1"/>
</dbReference>
<evidence type="ECO:0000256" key="3">
    <source>
        <dbReference type="ARBA" id="ARBA00022833"/>
    </source>
</evidence>
<evidence type="ECO:0008006" key="10">
    <source>
        <dbReference type="Google" id="ProtNLM"/>
    </source>
</evidence>
<feature type="region of interest" description="Disordered" evidence="5">
    <location>
        <begin position="593"/>
        <end position="690"/>
    </location>
</feature>
<dbReference type="Gene3D" id="3.30.40.10">
    <property type="entry name" value="Zinc/RING finger domain, C3HC4 (zinc finger)"/>
    <property type="match status" value="3"/>
</dbReference>
<dbReference type="InterPro" id="IPR011011">
    <property type="entry name" value="Znf_FYVE_PHD"/>
</dbReference>
<dbReference type="SMART" id="SM00249">
    <property type="entry name" value="PHD"/>
    <property type="match status" value="4"/>
</dbReference>
<evidence type="ECO:0000259" key="7">
    <source>
        <dbReference type="PROSITE" id="PS51805"/>
    </source>
</evidence>
<feature type="region of interest" description="Disordered" evidence="5">
    <location>
        <begin position="1"/>
        <end position="79"/>
    </location>
</feature>
<dbReference type="EnsemblMetazoa" id="XM_016802240.2">
    <property type="protein sequence ID" value="XP_016657729.1"/>
    <property type="gene ID" value="LOC100164597"/>
</dbReference>
<feature type="compositionally biased region" description="Basic and acidic residues" evidence="5">
    <location>
        <begin position="615"/>
        <end position="626"/>
    </location>
</feature>
<evidence type="ECO:0000256" key="4">
    <source>
        <dbReference type="PROSITE-ProRule" id="PRU00146"/>
    </source>
</evidence>
<dbReference type="Proteomes" id="UP000007819">
    <property type="component" value="Chromosome A1"/>
</dbReference>
<dbReference type="InterPro" id="IPR001965">
    <property type="entry name" value="Znf_PHD"/>
</dbReference>
<dbReference type="GeneID" id="100164597"/>
<evidence type="ECO:0000256" key="5">
    <source>
        <dbReference type="SAM" id="MobiDB-lite"/>
    </source>
</evidence>
<feature type="compositionally biased region" description="Basic residues" evidence="5">
    <location>
        <begin position="669"/>
        <end position="682"/>
    </location>
</feature>
<accession>A0A8R2H3C5</accession>
<dbReference type="InterPro" id="IPR034732">
    <property type="entry name" value="EPHD"/>
</dbReference>
<dbReference type="RefSeq" id="XP_016657729.1">
    <property type="nucleotide sequence ID" value="XM_016802240.2"/>
</dbReference>
<evidence type="ECO:0000256" key="2">
    <source>
        <dbReference type="ARBA" id="ARBA00022771"/>
    </source>
</evidence>
<reference evidence="9" key="1">
    <citation type="submission" date="2010-06" db="EMBL/GenBank/DDBJ databases">
        <authorList>
            <person name="Jiang H."/>
            <person name="Abraham K."/>
            <person name="Ali S."/>
            <person name="Alsbrooks S.L."/>
            <person name="Anim B.N."/>
            <person name="Anosike U.S."/>
            <person name="Attaway T."/>
            <person name="Bandaranaike D.P."/>
            <person name="Battles P.K."/>
            <person name="Bell S.N."/>
            <person name="Bell A.V."/>
            <person name="Beltran B."/>
            <person name="Bickham C."/>
            <person name="Bustamante Y."/>
            <person name="Caleb T."/>
            <person name="Canada A."/>
            <person name="Cardenas V."/>
            <person name="Carter K."/>
            <person name="Chacko J."/>
            <person name="Chandrabose M.N."/>
            <person name="Chavez D."/>
            <person name="Chavez A."/>
            <person name="Chen L."/>
            <person name="Chu H.-S."/>
            <person name="Claassen K.J."/>
            <person name="Cockrell R."/>
            <person name="Collins M."/>
            <person name="Cooper J.A."/>
            <person name="Cree A."/>
            <person name="Curry S.M."/>
            <person name="Da Y."/>
            <person name="Dao M.D."/>
            <person name="Das B."/>
            <person name="Davila M.-L."/>
            <person name="Davy-Carroll L."/>
            <person name="Denson S."/>
            <person name="Dinh H."/>
            <person name="Ebong V.E."/>
            <person name="Edwards J.R."/>
            <person name="Egan A."/>
            <person name="El-Daye J."/>
            <person name="Escobedo L."/>
            <person name="Fernandez S."/>
            <person name="Fernando P.R."/>
            <person name="Flagg N."/>
            <person name="Forbes L.D."/>
            <person name="Fowler R.G."/>
            <person name="Fu Q."/>
            <person name="Gabisi R.A."/>
            <person name="Ganer J."/>
            <person name="Garbino Pronczuk A."/>
            <person name="Garcia R.M."/>
            <person name="Garner T."/>
            <person name="Garrett T.E."/>
            <person name="Gonzalez D.A."/>
            <person name="Hamid H."/>
            <person name="Hawkins E.S."/>
            <person name="Hirani K."/>
            <person name="Hogues M.E."/>
            <person name="Hollins B."/>
            <person name="Hsiao C.-H."/>
            <person name="Jabil R."/>
            <person name="James M.L."/>
            <person name="Jhangiani S.N."/>
            <person name="Johnson B."/>
            <person name="Johnson Q."/>
            <person name="Joshi V."/>
            <person name="Kalu J.B."/>
            <person name="Kam C."/>
            <person name="Kashfia A."/>
            <person name="Keebler J."/>
            <person name="Kisamo H."/>
            <person name="Kovar C.L."/>
            <person name="Lago L.A."/>
            <person name="Lai C.-Y."/>
            <person name="Laidlaw J."/>
            <person name="Lara F."/>
            <person name="Le T.-K."/>
            <person name="Lee S.L."/>
            <person name="Legall F.H."/>
            <person name="Lemon S.J."/>
            <person name="Lewis L.R."/>
            <person name="Li B."/>
            <person name="Liu Y."/>
            <person name="Liu Y.-S."/>
            <person name="Lopez J."/>
            <person name="Lozado R.J."/>
            <person name="Lu J."/>
            <person name="Madu R.C."/>
            <person name="Maheshwari M."/>
            <person name="Maheshwari R."/>
            <person name="Malloy K."/>
            <person name="Martinez E."/>
            <person name="Mathew T."/>
            <person name="Mercado I.C."/>
            <person name="Mercado C."/>
            <person name="Meyer B."/>
            <person name="Montgomery K."/>
            <person name="Morgan M.B."/>
            <person name="Munidasa M."/>
            <person name="Nazareth L.V."/>
            <person name="Nelson J."/>
            <person name="Ng B.M."/>
            <person name="Nguyen N.B."/>
            <person name="Nguyen P.Q."/>
            <person name="Nguyen T."/>
            <person name="Obregon M."/>
            <person name="Okwuonu G.O."/>
            <person name="Onwere C.G."/>
            <person name="Orozco G."/>
            <person name="Parra A."/>
            <person name="Patel S."/>
            <person name="Patil S."/>
            <person name="Perez A."/>
            <person name="Perez Y."/>
            <person name="Pham C."/>
            <person name="Primus E.L."/>
            <person name="Pu L.-L."/>
            <person name="Puazo M."/>
            <person name="Qin X."/>
            <person name="Quiroz J.B."/>
            <person name="Reese J."/>
            <person name="Richards S."/>
            <person name="Rives C.M."/>
            <person name="Robberts R."/>
            <person name="Ruiz S.J."/>
            <person name="Ruiz M.J."/>
            <person name="Santibanez J."/>
            <person name="Schneider B.W."/>
            <person name="Sisson I."/>
            <person name="Smith M."/>
            <person name="Sodergren E."/>
            <person name="Song X.-Z."/>
            <person name="Song B.B."/>
            <person name="Summersgill H."/>
            <person name="Thelus R."/>
            <person name="Thornton R.D."/>
            <person name="Trejos Z.Y."/>
            <person name="Usmani K."/>
            <person name="Vattathil S."/>
            <person name="Villasana D."/>
            <person name="Walker D.L."/>
            <person name="Wang S."/>
            <person name="Wang K."/>
            <person name="White C.S."/>
            <person name="Williams A.C."/>
            <person name="Williamson J."/>
            <person name="Wilson K."/>
            <person name="Woghiren I.O."/>
            <person name="Woodworth J.R."/>
            <person name="Worley K.C."/>
            <person name="Wright R.A."/>
            <person name="Wu W."/>
            <person name="Young L."/>
            <person name="Zhang L."/>
            <person name="Zhang J."/>
            <person name="Zhu Y."/>
            <person name="Muzny D.M."/>
            <person name="Weinstock G."/>
            <person name="Gibbs R.A."/>
        </authorList>
    </citation>
    <scope>NUCLEOTIDE SEQUENCE [LARGE SCALE GENOMIC DNA]</scope>
    <source>
        <strain evidence="9">LSR1</strain>
    </source>
</reference>
<sequence length="844" mass="95405">MERDPNKRRVKPPANPELVHLDDIDGESSSDSDFRIEDHYVNSESDSDRASNFTFTDDDGNQEEAEKDDEDDIRCNDSNMTTDVTDIVTSNQDNSRKVNLREIVNNIHICSICLGDASDDVNELIDCDECGISVHEGCYGVHDSGSISSSVSSCSMEPWFCEACKAGIENPTCELCPNFGGIFKETDCGKWVHLVCALYVPGITFGEVTSLSKVMLFANTTPRWGNKRCTLCKDMRFSCTGVTIACDAGMCRSNFHVTCAQQEGSLSEATSPETDQTDPFYAHCKLHVDKLVAKKRKRNWEILQLRTKQMKLLREQQSSEKSATWQRNQRRLEKLRSKYYEMKKISITELTFKSKVPRPITTSASACRALWLKGGLMGVNMASCEAIEAQIKALRDVPKKWNVPTTFSLEFVSYFMDRNLRLTDLKNQLQHFTDQNNKLHDELIVVQKTYDQESKNNEIQKQKHLGLKNIITAYHNVIKLCNPNANILDVDILTKEVPNDHNSFIINSSTPPAVLKSGIGISIRNNDDLEIPDNVAPLGLYNKCGICGRTNDQHLLAKCDTCYLYYHLGCLNPPLTRMPKKTKLFGWQCSECDNSNSNSEPETVDPNAPRKLRYGGRERSVSDSHRSSSIANDLQDINSLTEQHKMPGVSKKKKHERHRERYSPEIITKRVKSRKRKHKHHRDNNISGFEPANDYSVNEAPRQGIKLFIKSVPSASGVKTTSSQLLIASPVDETPQISTKLKSEKSVAPLRITTTLTDIKLTPKCNTCQTTGTSITMVQCDECSKNFHFCCLDPPVKKSPKVRGYSWHCAECDPTWWRVIVRHGNAIKFKYIVPSLQQRVNMYV</sequence>
<protein>
    <recommendedName>
        <fullName evidence="10">PHD finger protein 14</fullName>
    </recommendedName>
</protein>
<evidence type="ECO:0000256" key="1">
    <source>
        <dbReference type="ARBA" id="ARBA00022723"/>
    </source>
</evidence>
<dbReference type="CDD" id="cd15561">
    <property type="entry name" value="PHD1_PHF14"/>
    <property type="match status" value="1"/>
</dbReference>
<feature type="compositionally biased region" description="Polar residues" evidence="5">
    <location>
        <begin position="630"/>
        <end position="641"/>
    </location>
</feature>
<dbReference type="Pfam" id="PF00628">
    <property type="entry name" value="PHD"/>
    <property type="match status" value="2"/>
</dbReference>
<dbReference type="InterPro" id="IPR019786">
    <property type="entry name" value="Zinc_finger_PHD-type_CS"/>
</dbReference>
<keyword evidence="2 4" id="KW-0863">Zinc-finger</keyword>
<evidence type="ECO:0000259" key="6">
    <source>
        <dbReference type="PROSITE" id="PS50016"/>
    </source>
</evidence>
<dbReference type="PROSITE" id="PS50016">
    <property type="entry name" value="ZF_PHD_2"/>
    <property type="match status" value="3"/>
</dbReference>
<dbReference type="PROSITE" id="PS01359">
    <property type="entry name" value="ZF_PHD_1"/>
    <property type="match status" value="2"/>
</dbReference>
<dbReference type="OrthoDB" id="336088at2759"/>
<feature type="domain" description="PHD-type" evidence="7">
    <location>
        <begin position="170"/>
        <end position="288"/>
    </location>
</feature>
<dbReference type="Gene3D" id="2.30.30.1150">
    <property type="match status" value="1"/>
</dbReference>
<keyword evidence="3" id="KW-0862">Zinc</keyword>
<dbReference type="PANTHER" id="PTHR13793:SF150">
    <property type="entry name" value="PHD FINGER PROTEIN 14"/>
    <property type="match status" value="1"/>
</dbReference>
<feature type="domain" description="PHD-type" evidence="6">
    <location>
        <begin position="541"/>
        <end position="595"/>
    </location>
</feature>
<dbReference type="PROSITE" id="PS51805">
    <property type="entry name" value="EPHD"/>
    <property type="match status" value="1"/>
</dbReference>
<feature type="compositionally biased region" description="Basic and acidic residues" evidence="5">
    <location>
        <begin position="32"/>
        <end position="49"/>
    </location>
</feature>